<keyword evidence="4" id="KW-1185">Reference proteome</keyword>
<sequence length="196" mass="22332">MRTTLKAVANVSLGHPFRGKIEPDKYGNGNVIQFKNIAEDGGLLWHDVQRTQVKSRLEVNWLQLGDIILPNRGARIRATCLLNLPDNTVTTPHFYNIRVCDPCIDPLFLTWQINQKPTQRYFEKTAEGSRQLSLRKSIVEDIEIVIPSIAEQQSIINIYAAAQREKEIYTELLQNRATHLDCIAKHILEPSQTCKG</sequence>
<keyword evidence="3" id="KW-0540">Nuclease</keyword>
<evidence type="ECO:0000256" key="2">
    <source>
        <dbReference type="ARBA" id="ARBA00023125"/>
    </source>
</evidence>
<dbReference type="SUPFAM" id="SSF116734">
    <property type="entry name" value="DNA methylase specificity domain"/>
    <property type="match status" value="1"/>
</dbReference>
<dbReference type="Proteomes" id="UP000624419">
    <property type="component" value="Unassembled WGS sequence"/>
</dbReference>
<keyword evidence="1" id="KW-0680">Restriction system</keyword>
<proteinExistence type="predicted"/>
<organism evidence="3 4">
    <name type="scientific">Salinimonas profundi</name>
    <dbReference type="NCBI Taxonomy" id="2729140"/>
    <lineage>
        <taxon>Bacteria</taxon>
        <taxon>Pseudomonadati</taxon>
        <taxon>Pseudomonadota</taxon>
        <taxon>Gammaproteobacteria</taxon>
        <taxon>Alteromonadales</taxon>
        <taxon>Alteromonadaceae</taxon>
        <taxon>Alteromonas/Salinimonas group</taxon>
        <taxon>Salinimonas</taxon>
    </lineage>
</organism>
<dbReference type="GO" id="GO:0004519">
    <property type="term" value="F:endonuclease activity"/>
    <property type="evidence" value="ECO:0007669"/>
    <property type="project" value="UniProtKB-KW"/>
</dbReference>
<dbReference type="InterPro" id="IPR052021">
    <property type="entry name" value="Type-I_RS_S_subunit"/>
</dbReference>
<dbReference type="PANTHER" id="PTHR30408:SF12">
    <property type="entry name" value="TYPE I RESTRICTION ENZYME MJAVIII SPECIFICITY SUBUNIT"/>
    <property type="match status" value="1"/>
</dbReference>
<evidence type="ECO:0000313" key="4">
    <source>
        <dbReference type="Proteomes" id="UP000624419"/>
    </source>
</evidence>
<gene>
    <name evidence="3" type="ORF">HHX48_08155</name>
</gene>
<protein>
    <submittedName>
        <fullName evidence="3">Restriction endonuclease subunit S</fullName>
    </submittedName>
</protein>
<dbReference type="Gene3D" id="3.90.220.20">
    <property type="entry name" value="DNA methylase specificity domains"/>
    <property type="match status" value="1"/>
</dbReference>
<keyword evidence="3" id="KW-0255">Endonuclease</keyword>
<dbReference type="RefSeq" id="WP_191024004.1">
    <property type="nucleotide sequence ID" value="NZ_JABBXD010000003.1"/>
</dbReference>
<keyword evidence="3" id="KW-0378">Hydrolase</keyword>
<comment type="caution">
    <text evidence="3">The sequence shown here is derived from an EMBL/GenBank/DDBJ whole genome shotgun (WGS) entry which is preliminary data.</text>
</comment>
<name>A0ABR8LMS3_9ALTE</name>
<reference evidence="3 4" key="1">
    <citation type="submission" date="2020-04" db="EMBL/GenBank/DDBJ databases">
        <title>Salinimonas sp. HHU 13199.</title>
        <authorList>
            <person name="Cui X."/>
            <person name="Zhang D."/>
        </authorList>
    </citation>
    <scope>NUCLEOTIDE SEQUENCE [LARGE SCALE GENOMIC DNA]</scope>
    <source>
        <strain evidence="3 4">HHU 13199</strain>
    </source>
</reference>
<keyword evidence="2" id="KW-0238">DNA-binding</keyword>
<accession>A0ABR8LMS3</accession>
<dbReference type="InterPro" id="IPR044946">
    <property type="entry name" value="Restrct_endonuc_typeI_TRD_sf"/>
</dbReference>
<evidence type="ECO:0000313" key="3">
    <source>
        <dbReference type="EMBL" id="MBD3585702.1"/>
    </source>
</evidence>
<dbReference type="PANTHER" id="PTHR30408">
    <property type="entry name" value="TYPE-1 RESTRICTION ENZYME ECOKI SPECIFICITY PROTEIN"/>
    <property type="match status" value="1"/>
</dbReference>
<evidence type="ECO:0000256" key="1">
    <source>
        <dbReference type="ARBA" id="ARBA00022747"/>
    </source>
</evidence>
<dbReference type="CDD" id="cd16961">
    <property type="entry name" value="RMtype1_S_TRD-CR_like"/>
    <property type="match status" value="1"/>
</dbReference>
<dbReference type="EMBL" id="JABBXD010000003">
    <property type="protein sequence ID" value="MBD3585702.1"/>
    <property type="molecule type" value="Genomic_DNA"/>
</dbReference>